<dbReference type="InterPro" id="IPR016186">
    <property type="entry name" value="C-type_lectin-like/link_sf"/>
</dbReference>
<evidence type="ECO:0000259" key="8">
    <source>
        <dbReference type="PROSITE" id="PS50041"/>
    </source>
</evidence>
<keyword evidence="5" id="KW-1015">Disulfide bond</keyword>
<dbReference type="RefSeq" id="XP_030630484.1">
    <property type="nucleotide sequence ID" value="XM_030774624.1"/>
</dbReference>
<dbReference type="GeneID" id="115812136"/>
<feature type="compositionally biased region" description="Basic and acidic residues" evidence="6">
    <location>
        <begin position="53"/>
        <end position="73"/>
    </location>
</feature>
<dbReference type="Gene3D" id="1.20.5.320">
    <property type="entry name" value="6-Phosphogluconate Dehydrogenase, domain 3"/>
    <property type="match status" value="1"/>
</dbReference>
<evidence type="ECO:0000313" key="10">
    <source>
        <dbReference type="RefSeq" id="XP_030630484.1"/>
    </source>
</evidence>
<evidence type="ECO:0000256" key="6">
    <source>
        <dbReference type="SAM" id="MobiDB-lite"/>
    </source>
</evidence>
<keyword evidence="2" id="KW-0430">Lectin</keyword>
<keyword evidence="4" id="KW-0176">Collagen</keyword>
<protein>
    <submittedName>
        <fullName evidence="10">Mannose-binding protein-like</fullName>
    </submittedName>
</protein>
<dbReference type="Gene3D" id="3.10.100.10">
    <property type="entry name" value="Mannose-Binding Protein A, subunit A"/>
    <property type="match status" value="1"/>
</dbReference>
<dbReference type="InterPro" id="IPR018378">
    <property type="entry name" value="C-type_lectin_CS"/>
</dbReference>
<feature type="region of interest" description="Disordered" evidence="6">
    <location>
        <begin position="26"/>
        <end position="105"/>
    </location>
</feature>
<accession>A0A6J2VE12</accession>
<dbReference type="SUPFAM" id="SSF56436">
    <property type="entry name" value="C-type lectin-like"/>
    <property type="match status" value="1"/>
</dbReference>
<dbReference type="PROSITE" id="PS50041">
    <property type="entry name" value="C_TYPE_LECTIN_2"/>
    <property type="match status" value="1"/>
</dbReference>
<feature type="signal peptide" evidence="7">
    <location>
        <begin position="1"/>
        <end position="24"/>
    </location>
</feature>
<dbReference type="Pfam" id="PF00059">
    <property type="entry name" value="Lectin_C"/>
    <property type="match status" value="1"/>
</dbReference>
<dbReference type="SMART" id="SM00034">
    <property type="entry name" value="CLECT"/>
    <property type="match status" value="1"/>
</dbReference>
<keyword evidence="9" id="KW-1185">Reference proteome</keyword>
<dbReference type="InterPro" id="IPR008160">
    <property type="entry name" value="Collagen"/>
</dbReference>
<keyword evidence="3" id="KW-0106">Calcium</keyword>
<evidence type="ECO:0000256" key="4">
    <source>
        <dbReference type="ARBA" id="ARBA00023119"/>
    </source>
</evidence>
<gene>
    <name evidence="10" type="primary">LOC115812136</name>
</gene>
<reference evidence="10" key="1">
    <citation type="submission" date="2025-08" db="UniProtKB">
        <authorList>
            <consortium name="RefSeq"/>
        </authorList>
    </citation>
    <scope>IDENTIFICATION</scope>
</reference>
<dbReference type="PANTHER" id="PTHR24024">
    <property type="entry name" value="PULMONARY SURFACTANT-ASSOCIATED PROTEIN A"/>
    <property type="match status" value="1"/>
</dbReference>
<keyword evidence="1 7" id="KW-0732">Signal</keyword>
<dbReference type="PANTHER" id="PTHR24024:SF15">
    <property type="entry name" value="PULMONARY SURFACTANT-ASSOCIATED PROTEIN D"/>
    <property type="match status" value="1"/>
</dbReference>
<dbReference type="InterPro" id="IPR051077">
    <property type="entry name" value="Ca-dependent_lectin"/>
</dbReference>
<dbReference type="InterPro" id="IPR001304">
    <property type="entry name" value="C-type_lectin-like"/>
</dbReference>
<dbReference type="InterPro" id="IPR016187">
    <property type="entry name" value="CTDL_fold"/>
</dbReference>
<feature type="compositionally biased region" description="Low complexity" evidence="6">
    <location>
        <begin position="91"/>
        <end position="105"/>
    </location>
</feature>
<dbReference type="GO" id="GO:0005615">
    <property type="term" value="C:extracellular space"/>
    <property type="evidence" value="ECO:0007669"/>
    <property type="project" value="TreeGrafter"/>
</dbReference>
<dbReference type="GO" id="GO:0005771">
    <property type="term" value="C:multivesicular body"/>
    <property type="evidence" value="ECO:0007669"/>
    <property type="project" value="TreeGrafter"/>
</dbReference>
<dbReference type="Pfam" id="PF01391">
    <property type="entry name" value="Collagen"/>
    <property type="match status" value="1"/>
</dbReference>
<organism evidence="9 10">
    <name type="scientific">Chanos chanos</name>
    <name type="common">Milkfish</name>
    <name type="synonym">Mugil chanos</name>
    <dbReference type="NCBI Taxonomy" id="29144"/>
    <lineage>
        <taxon>Eukaryota</taxon>
        <taxon>Metazoa</taxon>
        <taxon>Chordata</taxon>
        <taxon>Craniata</taxon>
        <taxon>Vertebrata</taxon>
        <taxon>Euteleostomi</taxon>
        <taxon>Actinopterygii</taxon>
        <taxon>Neopterygii</taxon>
        <taxon>Teleostei</taxon>
        <taxon>Ostariophysi</taxon>
        <taxon>Gonorynchiformes</taxon>
        <taxon>Chanidae</taxon>
        <taxon>Chanos</taxon>
    </lineage>
</organism>
<dbReference type="PROSITE" id="PS00615">
    <property type="entry name" value="C_TYPE_LECTIN_1"/>
    <property type="match status" value="1"/>
</dbReference>
<dbReference type="OrthoDB" id="10255512at2759"/>
<evidence type="ECO:0000256" key="5">
    <source>
        <dbReference type="ARBA" id="ARBA00023157"/>
    </source>
</evidence>
<proteinExistence type="predicted"/>
<sequence>MALYKQRLTALLLLQLNLLVRVGTETTTSNNQSCPACAGVPGTPGHNGLPGIDGRDGKDGRDGAVGPKGDKGDPGIGVQGPPGEPGPAGPIGPKGETGEPGTTGTVVNESLITSLQSEVMSLRARLSLIEKAANFRTFRKVGQKYYVTDGLSMSFDEGVKFCRDTGGKMVLPRNEEENQALSQVMTTIGSSHAFIGATDRQHEGRFVDMENQPLTFFKWGSNEPGNIDGIEDCVVVIPAASWHDVSCDSPRFVICELTIS</sequence>
<evidence type="ECO:0000256" key="3">
    <source>
        <dbReference type="ARBA" id="ARBA00022837"/>
    </source>
</evidence>
<dbReference type="GO" id="GO:0030246">
    <property type="term" value="F:carbohydrate binding"/>
    <property type="evidence" value="ECO:0007669"/>
    <property type="project" value="UniProtKB-KW"/>
</dbReference>
<name>A0A6J2VE12_CHACN</name>
<dbReference type="GO" id="GO:0005581">
    <property type="term" value="C:collagen trimer"/>
    <property type="evidence" value="ECO:0007669"/>
    <property type="project" value="UniProtKB-KW"/>
</dbReference>
<dbReference type="InParanoid" id="A0A6J2VE12"/>
<evidence type="ECO:0000256" key="7">
    <source>
        <dbReference type="SAM" id="SignalP"/>
    </source>
</evidence>
<feature type="chain" id="PRO_5027094802" evidence="7">
    <location>
        <begin position="25"/>
        <end position="260"/>
    </location>
</feature>
<dbReference type="Proteomes" id="UP000504632">
    <property type="component" value="Chromosome 5"/>
</dbReference>
<evidence type="ECO:0000256" key="2">
    <source>
        <dbReference type="ARBA" id="ARBA00022734"/>
    </source>
</evidence>
<evidence type="ECO:0000313" key="9">
    <source>
        <dbReference type="Proteomes" id="UP000504632"/>
    </source>
</evidence>
<dbReference type="AlphaFoldDB" id="A0A6J2VE12"/>
<feature type="domain" description="C-type lectin" evidence="8">
    <location>
        <begin position="145"/>
        <end position="256"/>
    </location>
</feature>
<evidence type="ECO:0000256" key="1">
    <source>
        <dbReference type="ARBA" id="ARBA00022729"/>
    </source>
</evidence>